<keyword evidence="3 5" id="KW-0378">Hydrolase</keyword>
<dbReference type="EC" id="3.2.1.22" evidence="2 5"/>
<evidence type="ECO:0000259" key="9">
    <source>
        <dbReference type="Pfam" id="PF16875"/>
    </source>
</evidence>
<dbReference type="PIRSF" id="PIRSF005536">
    <property type="entry name" value="Agal"/>
    <property type="match status" value="1"/>
</dbReference>
<feature type="active site" description="Proton donor" evidence="6">
    <location>
        <position position="511"/>
    </location>
</feature>
<protein>
    <recommendedName>
        <fullName evidence="2 5">Alpha-galactosidase</fullName>
        <ecNumber evidence="2 5">3.2.1.22</ecNumber>
    </recommendedName>
</protein>
<dbReference type="InterPro" id="IPR050985">
    <property type="entry name" value="Alpha-glycosidase_related"/>
</dbReference>
<dbReference type="OrthoDB" id="9758822at2"/>
<dbReference type="FunFam" id="3.20.20.70:FF:000118">
    <property type="entry name" value="Alpha-galactosidase"/>
    <property type="match status" value="1"/>
</dbReference>
<comment type="similarity">
    <text evidence="5">Belongs to the glycosyl hydrolase.</text>
</comment>
<dbReference type="GO" id="GO:0004557">
    <property type="term" value="F:alpha-galactosidase activity"/>
    <property type="evidence" value="ECO:0007669"/>
    <property type="project" value="UniProtKB-UniRule"/>
</dbReference>
<evidence type="ECO:0000313" key="11">
    <source>
        <dbReference type="Proteomes" id="UP000245506"/>
    </source>
</evidence>
<keyword evidence="11" id="KW-1185">Reference proteome</keyword>
<dbReference type="Pfam" id="PF02065">
    <property type="entry name" value="Melibiase"/>
    <property type="match status" value="1"/>
</dbReference>
<dbReference type="SUPFAM" id="SSF51445">
    <property type="entry name" value="(Trans)glycosidases"/>
    <property type="match status" value="1"/>
</dbReference>
<evidence type="ECO:0000256" key="3">
    <source>
        <dbReference type="ARBA" id="ARBA00022801"/>
    </source>
</evidence>
<organism evidence="10 11">
    <name type="scientific">Leucothrix arctica</name>
    <dbReference type="NCBI Taxonomy" id="1481894"/>
    <lineage>
        <taxon>Bacteria</taxon>
        <taxon>Pseudomonadati</taxon>
        <taxon>Pseudomonadota</taxon>
        <taxon>Gammaproteobacteria</taxon>
        <taxon>Thiotrichales</taxon>
        <taxon>Thiotrichaceae</taxon>
        <taxon>Leucothrix</taxon>
    </lineage>
</organism>
<dbReference type="InterPro" id="IPR017853">
    <property type="entry name" value="GH"/>
</dbReference>
<evidence type="ECO:0000259" key="8">
    <source>
        <dbReference type="Pfam" id="PF16874"/>
    </source>
</evidence>
<gene>
    <name evidence="10" type="ORF">DKT75_08095</name>
</gene>
<dbReference type="PANTHER" id="PTHR43053:SF3">
    <property type="entry name" value="ALPHA-GALACTOSIDASE C-RELATED"/>
    <property type="match status" value="1"/>
</dbReference>
<dbReference type="Gene3D" id="3.20.20.70">
    <property type="entry name" value="Aldolase class I"/>
    <property type="match status" value="1"/>
</dbReference>
<evidence type="ECO:0000256" key="4">
    <source>
        <dbReference type="ARBA" id="ARBA00023295"/>
    </source>
</evidence>
<dbReference type="InterPro" id="IPR031705">
    <property type="entry name" value="Glyco_hydro_36_C"/>
</dbReference>
<feature type="domain" description="Glycosyl hydrolase family 36 C-terminal" evidence="8">
    <location>
        <begin position="615"/>
        <end position="696"/>
    </location>
</feature>
<dbReference type="GO" id="GO:0016052">
    <property type="term" value="P:carbohydrate catabolic process"/>
    <property type="evidence" value="ECO:0007669"/>
    <property type="project" value="InterPro"/>
</dbReference>
<dbReference type="InterPro" id="IPR013780">
    <property type="entry name" value="Glyco_hydro_b"/>
</dbReference>
<evidence type="ECO:0000256" key="1">
    <source>
        <dbReference type="ARBA" id="ARBA00001255"/>
    </source>
</evidence>
<dbReference type="InterPro" id="IPR038417">
    <property type="entry name" value="Alpga-gal_N_sf"/>
</dbReference>
<proteinExistence type="inferred from homology"/>
<dbReference type="Pfam" id="PF16875">
    <property type="entry name" value="Glyco_hydro_36N"/>
    <property type="match status" value="1"/>
</dbReference>
<reference evidence="10 11" key="1">
    <citation type="submission" date="2018-05" db="EMBL/GenBank/DDBJ databases">
        <title>Leucothrix arctica sp. nov., isolated from Arctic seawater.</title>
        <authorList>
            <person name="Choi A."/>
            <person name="Baek K."/>
        </authorList>
    </citation>
    <scope>NUCLEOTIDE SEQUENCE [LARGE SCALE GENOMIC DNA]</scope>
    <source>
        <strain evidence="10 11">IMCC9719</strain>
    </source>
</reference>
<sequence length="716" mass="80146">MSSHYYRLDSAESTLLLISIEQAIPTVIYYGSRLNSELDAATAETLVSDSIPNAMLDSRVNISLLPENSRGFFGEAGLQGHRDGSNFTHRFELTEALRETDKLVFTATDDTAGLQITTTINCDSDSNVFSWTHSLVNLVDSHYTVNALSCPSIPTSLDMDQLITLHGRWGKEFQQQKTELAAGRFQINNRRGRTSHEYFPGLFLGQDSTNELSGKAFAAHLGWSGNYCMMIESLSECERYFQCGELLLPGEMILAKGQEYTTPTLYTTTSNNGFSTLSQQLHQFARNNILPTWTRSTRPVHSNSWEAMYFDLNTDSLKELVDAAHATGAERFVLDDGWFMGRRNDQAGLGDWQVDPAVFPDGLGPLVEHVRSKGMQFGLWFEPEMVNPDSALFREHPEWVLQYQPYPLVPGRYQEVLDLSQPALFEYLFTAMSSLVAKHKIDYIKWDMNRDTLNAGSNLHPSQHKQVTAVYALMSALNEAHPSLEIESCASGGGRADFGVLQHTGRVWTSDNIDPIERISIQRGFSMFFPPEIMGAHIGSGTAHLTGRQTSLDTRAIVALQGQTGFEFDSRLLNNTQRKVVKHYTDIYKANRDWQSSAKLWRLPSKQDCLHTQGLVSEDQSKSLWTVTSDGSHLHASAGRLKLHGLIPDANYTITCLNNNLSELAGFARALPEWLIENNLTLTGELLMQMGILLPYMPPQTALLLNCQKSSTKIYE</sequence>
<dbReference type="EMBL" id="QGKL01000024">
    <property type="protein sequence ID" value="PWQ96987.1"/>
    <property type="molecule type" value="Genomic_DNA"/>
</dbReference>
<dbReference type="InterPro" id="IPR013785">
    <property type="entry name" value="Aldolase_TIM"/>
</dbReference>
<dbReference type="Gene3D" id="2.70.98.60">
    <property type="entry name" value="alpha-galactosidase from lactobacil brevis"/>
    <property type="match status" value="1"/>
</dbReference>
<dbReference type="Gene3D" id="2.60.40.1180">
    <property type="entry name" value="Golgi alpha-mannosidase II"/>
    <property type="match status" value="1"/>
</dbReference>
<dbReference type="AlphaFoldDB" id="A0A317CF13"/>
<dbReference type="InterPro" id="IPR031704">
    <property type="entry name" value="Glyco_hydro_36_N"/>
</dbReference>
<evidence type="ECO:0000256" key="2">
    <source>
        <dbReference type="ARBA" id="ARBA00012755"/>
    </source>
</evidence>
<dbReference type="InterPro" id="IPR002252">
    <property type="entry name" value="Glyco_hydro_36"/>
</dbReference>
<evidence type="ECO:0000256" key="7">
    <source>
        <dbReference type="PIRSR" id="PIRSR005536-2"/>
    </source>
</evidence>
<comment type="caution">
    <text evidence="10">The sequence shown here is derived from an EMBL/GenBank/DDBJ whole genome shotgun (WGS) entry which is preliminary data.</text>
</comment>
<feature type="active site" description="Nucleophile" evidence="6">
    <location>
        <position position="447"/>
    </location>
</feature>
<evidence type="ECO:0000313" key="10">
    <source>
        <dbReference type="EMBL" id="PWQ96987.1"/>
    </source>
</evidence>
<dbReference type="Proteomes" id="UP000245506">
    <property type="component" value="Unassembled WGS sequence"/>
</dbReference>
<feature type="domain" description="Glycosyl hydrolase family 36 N-terminal" evidence="9">
    <location>
        <begin position="25"/>
        <end position="254"/>
    </location>
</feature>
<comment type="catalytic activity">
    <reaction evidence="1 5">
        <text>Hydrolysis of terminal, non-reducing alpha-D-galactose residues in alpha-D-galactosides, including galactose oligosaccharides, galactomannans and galactolipids.</text>
        <dbReference type="EC" id="3.2.1.22"/>
    </reaction>
</comment>
<evidence type="ECO:0000256" key="6">
    <source>
        <dbReference type="PIRSR" id="PIRSR005536-1"/>
    </source>
</evidence>
<dbReference type="PANTHER" id="PTHR43053">
    <property type="entry name" value="GLYCOSIDASE FAMILY 31"/>
    <property type="match status" value="1"/>
</dbReference>
<feature type="binding site" evidence="7">
    <location>
        <position position="511"/>
    </location>
    <ligand>
        <name>substrate</name>
    </ligand>
</feature>
<evidence type="ECO:0000256" key="5">
    <source>
        <dbReference type="PIRNR" id="PIRNR005536"/>
    </source>
</evidence>
<dbReference type="RefSeq" id="WP_109822916.1">
    <property type="nucleotide sequence ID" value="NZ_QGKL01000024.1"/>
</dbReference>
<feature type="binding site" evidence="7">
    <location>
        <position position="489"/>
    </location>
    <ligand>
        <name>substrate</name>
    </ligand>
</feature>
<accession>A0A317CF13</accession>
<name>A0A317CF13_9GAMM</name>
<dbReference type="CDD" id="cd14791">
    <property type="entry name" value="GH36"/>
    <property type="match status" value="1"/>
</dbReference>
<keyword evidence="4 5" id="KW-0326">Glycosidase</keyword>
<feature type="binding site" evidence="7">
    <location>
        <position position="412"/>
    </location>
    <ligand>
        <name>substrate</name>
    </ligand>
</feature>
<feature type="binding site" evidence="7">
    <location>
        <begin position="335"/>
        <end position="336"/>
    </location>
    <ligand>
        <name>substrate</name>
    </ligand>
</feature>
<dbReference type="PRINTS" id="PR00743">
    <property type="entry name" value="GLHYDRLASE36"/>
</dbReference>
<feature type="binding site" evidence="7">
    <location>
        <begin position="445"/>
        <end position="449"/>
    </location>
    <ligand>
        <name>substrate</name>
    </ligand>
</feature>
<feature type="binding site" evidence="7">
    <location>
        <position position="169"/>
    </location>
    <ligand>
        <name>substrate</name>
    </ligand>
</feature>
<dbReference type="Pfam" id="PF16874">
    <property type="entry name" value="Glyco_hydro_36C"/>
    <property type="match status" value="1"/>
</dbReference>